<feature type="transmembrane region" description="Helical" evidence="1">
    <location>
        <begin position="138"/>
        <end position="164"/>
    </location>
</feature>
<dbReference type="EMBL" id="VNFF01000010">
    <property type="protein sequence ID" value="TVU82886.1"/>
    <property type="molecule type" value="Genomic_DNA"/>
</dbReference>
<protein>
    <submittedName>
        <fullName evidence="2">Uncharacterized protein</fullName>
    </submittedName>
</protein>
<gene>
    <name evidence="2" type="ORF">FQP85_11975</name>
</gene>
<evidence type="ECO:0000256" key="1">
    <source>
        <dbReference type="SAM" id="Phobius"/>
    </source>
</evidence>
<keyword evidence="1" id="KW-0472">Membrane</keyword>
<sequence length="352" mass="40137">MLRYIKIARWRANKQLRQQQQNLQPHKLRFYEQGKAIWFNLNTAQKLYLLALICLIIFQSGWLCASITIVALTIEFWPKFNKLWHSLAGKALILIFYASIANFVLANASGIVNNVTHVSATHFNYTHNFATLLYLPPWALGISLSTLLLLQLILPFYIFTLLIIKPFGSQRVKFISQSYSPLLTASIRFFLSTIVIINLMSFVDDKDTGAVFDDIVSNFVSSKQLSSRALTEQQEVEVVEELSQKIHGQLPSENITQTPPTLPVTPTEEDETTQSVRLFFNTKGYFERSKRLIAMFAYTYEADQYSRCKKSDDSKAIEINDYEIVEIAPDNSKPYGYSFTVKACQSPGIKAP</sequence>
<evidence type="ECO:0000313" key="3">
    <source>
        <dbReference type="Proteomes" id="UP000317938"/>
    </source>
</evidence>
<dbReference type="Proteomes" id="UP000317938">
    <property type="component" value="Unassembled WGS sequence"/>
</dbReference>
<feature type="transmembrane region" description="Helical" evidence="1">
    <location>
        <begin position="92"/>
        <end position="112"/>
    </location>
</feature>
<proteinExistence type="predicted"/>
<accession>A0ABY3FCP4</accession>
<dbReference type="RefSeq" id="WP_145238563.1">
    <property type="nucleotide sequence ID" value="NZ_VNFF01000010.1"/>
</dbReference>
<keyword evidence="3" id="KW-1185">Reference proteome</keyword>
<organism evidence="2 3">
    <name type="scientific">Pseudoalteromonas neustonica</name>
    <dbReference type="NCBI Taxonomy" id="1840331"/>
    <lineage>
        <taxon>Bacteria</taxon>
        <taxon>Pseudomonadati</taxon>
        <taxon>Pseudomonadota</taxon>
        <taxon>Gammaproteobacteria</taxon>
        <taxon>Alteromonadales</taxon>
        <taxon>Pseudoalteromonadaceae</taxon>
        <taxon>Pseudoalteromonas</taxon>
    </lineage>
</organism>
<name>A0ABY3FCP4_9GAMM</name>
<comment type="caution">
    <text evidence="2">The sequence shown here is derived from an EMBL/GenBank/DDBJ whole genome shotgun (WGS) entry which is preliminary data.</text>
</comment>
<reference evidence="2 3" key="1">
    <citation type="submission" date="2019-07" db="EMBL/GenBank/DDBJ databases">
        <title>Diversity of Bacteria from Kongsfjorden, Arctic.</title>
        <authorList>
            <person name="Yu Y."/>
        </authorList>
    </citation>
    <scope>NUCLEOTIDE SEQUENCE [LARGE SCALE GENOMIC DNA]</scope>
    <source>
        <strain evidence="2 3">SM1927</strain>
    </source>
</reference>
<keyword evidence="1" id="KW-1133">Transmembrane helix</keyword>
<evidence type="ECO:0000313" key="2">
    <source>
        <dbReference type="EMBL" id="TVU82886.1"/>
    </source>
</evidence>
<feature type="transmembrane region" description="Helical" evidence="1">
    <location>
        <begin position="185"/>
        <end position="203"/>
    </location>
</feature>
<keyword evidence="1" id="KW-0812">Transmembrane</keyword>
<feature type="transmembrane region" description="Helical" evidence="1">
    <location>
        <begin position="47"/>
        <end position="72"/>
    </location>
</feature>